<evidence type="ECO:0000256" key="5">
    <source>
        <dbReference type="ARBA" id="ARBA00022825"/>
    </source>
</evidence>
<dbReference type="FunFam" id="2.40.10.10:FF:000004">
    <property type="entry name" value="Tryptase gamma 1"/>
    <property type="match status" value="1"/>
</dbReference>
<name>A0A6J2XP16_SITOR</name>
<dbReference type="PRINTS" id="PR00722">
    <property type="entry name" value="CHYMOTRYPSIN"/>
</dbReference>
<evidence type="ECO:0000313" key="11">
    <source>
        <dbReference type="RefSeq" id="XP_030752615.1"/>
    </source>
</evidence>
<evidence type="ECO:0000256" key="6">
    <source>
        <dbReference type="ARBA" id="ARBA00023157"/>
    </source>
</evidence>
<dbReference type="PROSITE" id="PS00134">
    <property type="entry name" value="TRYPSIN_HIS"/>
    <property type="match status" value="1"/>
</dbReference>
<dbReference type="PROSITE" id="PS50240">
    <property type="entry name" value="TRYPSIN_DOM"/>
    <property type="match status" value="1"/>
</dbReference>
<dbReference type="PANTHER" id="PTHR24276:SF91">
    <property type="entry name" value="AT26814P-RELATED"/>
    <property type="match status" value="1"/>
</dbReference>
<dbReference type="GeneID" id="115879767"/>
<comment type="similarity">
    <text evidence="2">Belongs to the peptidase S1 family.</text>
</comment>
<keyword evidence="5 7" id="KW-0720">Serine protease</keyword>
<dbReference type="FunFam" id="2.40.10.10:FF:000036">
    <property type="entry name" value="Trypsin beta"/>
    <property type="match status" value="1"/>
</dbReference>
<accession>A0A6J2XP16</accession>
<dbReference type="InterPro" id="IPR001254">
    <property type="entry name" value="Trypsin_dom"/>
</dbReference>
<dbReference type="InterPro" id="IPR001314">
    <property type="entry name" value="Peptidase_S1A"/>
</dbReference>
<dbReference type="GO" id="GO:0004252">
    <property type="term" value="F:serine-type endopeptidase activity"/>
    <property type="evidence" value="ECO:0007669"/>
    <property type="project" value="InterPro"/>
</dbReference>
<keyword evidence="8" id="KW-1133">Transmembrane helix</keyword>
<evidence type="ECO:0000259" key="9">
    <source>
        <dbReference type="PROSITE" id="PS50240"/>
    </source>
</evidence>
<dbReference type="AlphaFoldDB" id="A0A6J2XP16"/>
<dbReference type="Pfam" id="PF00089">
    <property type="entry name" value="Trypsin"/>
    <property type="match status" value="1"/>
</dbReference>
<keyword evidence="4 7" id="KW-0378">Hydrolase</keyword>
<dbReference type="GO" id="GO:0005576">
    <property type="term" value="C:extracellular region"/>
    <property type="evidence" value="ECO:0007669"/>
    <property type="project" value="UniProtKB-SubCell"/>
</dbReference>
<evidence type="ECO:0000256" key="7">
    <source>
        <dbReference type="RuleBase" id="RU363034"/>
    </source>
</evidence>
<keyword evidence="8" id="KW-0472">Membrane</keyword>
<organism evidence="10 11">
    <name type="scientific">Sitophilus oryzae</name>
    <name type="common">Rice weevil</name>
    <name type="synonym">Curculio oryzae</name>
    <dbReference type="NCBI Taxonomy" id="7048"/>
    <lineage>
        <taxon>Eukaryota</taxon>
        <taxon>Metazoa</taxon>
        <taxon>Ecdysozoa</taxon>
        <taxon>Arthropoda</taxon>
        <taxon>Hexapoda</taxon>
        <taxon>Insecta</taxon>
        <taxon>Pterygota</taxon>
        <taxon>Neoptera</taxon>
        <taxon>Endopterygota</taxon>
        <taxon>Coleoptera</taxon>
        <taxon>Polyphaga</taxon>
        <taxon>Cucujiformia</taxon>
        <taxon>Curculionidae</taxon>
        <taxon>Dryophthorinae</taxon>
        <taxon>Sitophilus</taxon>
    </lineage>
</organism>
<dbReference type="InParanoid" id="A0A6J2XP16"/>
<dbReference type="InterPro" id="IPR043504">
    <property type="entry name" value="Peptidase_S1_PA_chymotrypsin"/>
</dbReference>
<dbReference type="OrthoDB" id="6352591at2759"/>
<protein>
    <submittedName>
        <fullName evidence="11">Brachyurin-like</fullName>
    </submittedName>
</protein>
<evidence type="ECO:0000256" key="8">
    <source>
        <dbReference type="SAM" id="Phobius"/>
    </source>
</evidence>
<dbReference type="CDD" id="cd00190">
    <property type="entry name" value="Tryp_SPc"/>
    <property type="match status" value="1"/>
</dbReference>
<dbReference type="PROSITE" id="PS00135">
    <property type="entry name" value="TRYPSIN_SER"/>
    <property type="match status" value="1"/>
</dbReference>
<evidence type="ECO:0000256" key="1">
    <source>
        <dbReference type="ARBA" id="ARBA00004239"/>
    </source>
</evidence>
<dbReference type="Gene3D" id="2.40.10.10">
    <property type="entry name" value="Trypsin-like serine proteases"/>
    <property type="match status" value="2"/>
</dbReference>
<evidence type="ECO:0000313" key="10">
    <source>
        <dbReference type="Proteomes" id="UP000504635"/>
    </source>
</evidence>
<dbReference type="SMART" id="SM00020">
    <property type="entry name" value="Tryp_SPc"/>
    <property type="match status" value="1"/>
</dbReference>
<evidence type="ECO:0000256" key="4">
    <source>
        <dbReference type="ARBA" id="ARBA00022801"/>
    </source>
</evidence>
<dbReference type="RefSeq" id="XP_030752615.1">
    <property type="nucleotide sequence ID" value="XM_030896755.1"/>
</dbReference>
<dbReference type="PANTHER" id="PTHR24276">
    <property type="entry name" value="POLYSERASE-RELATED"/>
    <property type="match status" value="1"/>
</dbReference>
<dbReference type="Proteomes" id="UP000504635">
    <property type="component" value="Unplaced"/>
</dbReference>
<proteinExistence type="inferred from homology"/>
<keyword evidence="3 7" id="KW-0645">Protease</keyword>
<evidence type="ECO:0000256" key="3">
    <source>
        <dbReference type="ARBA" id="ARBA00022670"/>
    </source>
</evidence>
<feature type="domain" description="Peptidase S1" evidence="9">
    <location>
        <begin position="36"/>
        <end position="263"/>
    </location>
</feature>
<dbReference type="InterPro" id="IPR033116">
    <property type="entry name" value="TRYPSIN_SER"/>
</dbReference>
<feature type="transmembrane region" description="Helical" evidence="8">
    <location>
        <begin position="6"/>
        <end position="24"/>
    </location>
</feature>
<evidence type="ECO:0000256" key="2">
    <source>
        <dbReference type="ARBA" id="ARBA00007664"/>
    </source>
</evidence>
<comment type="subcellular location">
    <subcellularLocation>
        <location evidence="1">Secreted</location>
        <location evidence="1">Extracellular space</location>
    </subcellularLocation>
</comment>
<sequence>MEYQIYLINLSVVFSVICPSWAGLPPIMRSDMMYNIVGGSEVTANSLPHQAALFIDETYFCGGSIISTRYILTAAHCVYNSKTVEIILGAHKWKTNEKTQKIFYSTTMIIHEKYNGNYLEGNDIALVKTPSFITFTWAIQSISLCDSGSGDYSGTTAIVAGWGYTSSNNILSSVLRKAYVTMDKVSFCQQYFENVTDSDLCSRGNDTLTGAVGACYGDSGGPLTRNNIQIGIVSYGAKQCEAGYPTVYTSVTYHRDWIRKYSGV</sequence>
<keyword evidence="8" id="KW-0812">Transmembrane</keyword>
<dbReference type="InterPro" id="IPR018114">
    <property type="entry name" value="TRYPSIN_HIS"/>
</dbReference>
<keyword evidence="10" id="KW-1185">Reference proteome</keyword>
<dbReference type="InterPro" id="IPR050430">
    <property type="entry name" value="Peptidase_S1"/>
</dbReference>
<dbReference type="SUPFAM" id="SSF50494">
    <property type="entry name" value="Trypsin-like serine proteases"/>
    <property type="match status" value="1"/>
</dbReference>
<dbReference type="InterPro" id="IPR009003">
    <property type="entry name" value="Peptidase_S1_PA"/>
</dbReference>
<dbReference type="KEGG" id="soy:115879767"/>
<dbReference type="GO" id="GO:0006508">
    <property type="term" value="P:proteolysis"/>
    <property type="evidence" value="ECO:0007669"/>
    <property type="project" value="UniProtKB-KW"/>
</dbReference>
<gene>
    <name evidence="11" type="primary">LOC115879767</name>
</gene>
<keyword evidence="6" id="KW-1015">Disulfide bond</keyword>
<reference evidence="11" key="1">
    <citation type="submission" date="2025-08" db="UniProtKB">
        <authorList>
            <consortium name="RefSeq"/>
        </authorList>
    </citation>
    <scope>IDENTIFICATION</scope>
    <source>
        <tissue evidence="11">Gonads</tissue>
    </source>
</reference>